<name>A0A4R5N8Z3_9LACO</name>
<gene>
    <name evidence="1" type="ORF">C5L23_000663</name>
</gene>
<dbReference type="RefSeq" id="WP_133264484.1">
    <property type="nucleotide sequence ID" value="NZ_PUFI01000014.1"/>
</dbReference>
<dbReference type="Proteomes" id="UP000295681">
    <property type="component" value="Unassembled WGS sequence"/>
</dbReference>
<dbReference type="AlphaFoldDB" id="A0A4R5N8Z3"/>
<proteinExistence type="predicted"/>
<comment type="caution">
    <text evidence="1">The sequence shown here is derived from an EMBL/GenBank/DDBJ whole genome shotgun (WGS) entry which is preliminary data.</text>
</comment>
<dbReference type="EMBL" id="PUFI01000014">
    <property type="protein sequence ID" value="TDG68357.1"/>
    <property type="molecule type" value="Genomic_DNA"/>
</dbReference>
<organism evidence="1 2">
    <name type="scientific">Leuconostoc fallax</name>
    <dbReference type="NCBI Taxonomy" id="1251"/>
    <lineage>
        <taxon>Bacteria</taxon>
        <taxon>Bacillati</taxon>
        <taxon>Bacillota</taxon>
        <taxon>Bacilli</taxon>
        <taxon>Lactobacillales</taxon>
        <taxon>Lactobacillaceae</taxon>
        <taxon>Leuconostoc</taxon>
    </lineage>
</organism>
<keyword evidence="2" id="KW-1185">Reference proteome</keyword>
<sequence>MAQSGDVYNIEIKEVHMNWGTKRQTQNRESVAGEGYIPIPAQKAKLFDIFNSNALKSTNPKTSEKLGVNLFDCYDQNGFVGKVKATGTSQAGDVYAKQFSGSGNLKLIGTWFQKNNISAGDWIEVSWINATQIFIKKI</sequence>
<accession>A0A4R5N8Z3</accession>
<evidence type="ECO:0000313" key="1">
    <source>
        <dbReference type="EMBL" id="TDG68357.1"/>
    </source>
</evidence>
<evidence type="ECO:0000313" key="2">
    <source>
        <dbReference type="Proteomes" id="UP000295681"/>
    </source>
</evidence>
<reference evidence="1 2" key="1">
    <citation type="journal article" date="2019" name="Appl. Microbiol. Biotechnol.">
        <title>Uncovering carbohydrate metabolism through a genotype-phenotype association study of 56 lactic acid bacteria genomes.</title>
        <authorList>
            <person name="Buron-Moles G."/>
            <person name="Chailyan A."/>
            <person name="Dolejs I."/>
            <person name="Forster J."/>
            <person name="Miks M.H."/>
        </authorList>
    </citation>
    <scope>NUCLEOTIDE SEQUENCE [LARGE SCALE GENOMIC DNA]</scope>
    <source>
        <strain evidence="1 2">ATCC 700006</strain>
    </source>
</reference>
<protein>
    <submittedName>
        <fullName evidence="1">Uncharacterized protein</fullName>
    </submittedName>
</protein>